<evidence type="ECO:0000313" key="5">
    <source>
        <dbReference type="Proteomes" id="UP000188532"/>
    </source>
</evidence>
<gene>
    <name evidence="4" type="ORF">BZL29_1340</name>
    <name evidence="3" type="ORF">BZL30_0501</name>
</gene>
<dbReference type="PANTHER" id="PTHR46766:SF1">
    <property type="entry name" value="GLUTAMINE-RICH PROTEIN 2"/>
    <property type="match status" value="1"/>
</dbReference>
<protein>
    <submittedName>
        <fullName evidence="4">PPE family protein</fullName>
    </submittedName>
</protein>
<dbReference type="Pfam" id="PF00823">
    <property type="entry name" value="PPE"/>
    <property type="match status" value="1"/>
</dbReference>
<comment type="caution">
    <text evidence="4">The sequence shown here is derived from an EMBL/GenBank/DDBJ whole genome shotgun (WGS) entry which is preliminary data.</text>
</comment>
<dbReference type="Gene3D" id="1.20.1260.20">
    <property type="entry name" value="PPE superfamily"/>
    <property type="match status" value="1"/>
</dbReference>
<dbReference type="GO" id="GO:0052572">
    <property type="term" value="P:response to host immune response"/>
    <property type="evidence" value="ECO:0007669"/>
    <property type="project" value="TreeGrafter"/>
</dbReference>
<dbReference type="PANTHER" id="PTHR46766">
    <property type="entry name" value="GLUTAMINE-RICH PROTEIN 2"/>
    <property type="match status" value="1"/>
</dbReference>
<dbReference type="InterPro" id="IPR000030">
    <property type="entry name" value="PPE_dom"/>
</dbReference>
<dbReference type="EMBL" id="MVBN01000001">
    <property type="protein sequence ID" value="OOK84656.1"/>
    <property type="molecule type" value="Genomic_DNA"/>
</dbReference>
<evidence type="ECO:0000259" key="2">
    <source>
        <dbReference type="Pfam" id="PF00823"/>
    </source>
</evidence>
<dbReference type="SUPFAM" id="SSF140459">
    <property type="entry name" value="PE/PPE dimer-like"/>
    <property type="match status" value="1"/>
</dbReference>
<dbReference type="Proteomes" id="UP000189229">
    <property type="component" value="Unassembled WGS sequence"/>
</dbReference>
<name>A0A1V3Y0W5_MYCKA</name>
<evidence type="ECO:0000313" key="6">
    <source>
        <dbReference type="Proteomes" id="UP000189229"/>
    </source>
</evidence>
<reference evidence="5 6" key="1">
    <citation type="submission" date="2017-02" db="EMBL/GenBank/DDBJ databases">
        <title>Complete genome sequences of Mycobacterium kansasii strains isolated from rhesus macaques.</title>
        <authorList>
            <person name="Panda A."/>
            <person name="Nagaraj S."/>
            <person name="Zhao X."/>
            <person name="Tettelin H."/>
            <person name="Detolla L.J."/>
        </authorList>
    </citation>
    <scope>NUCLEOTIDE SEQUENCE [LARGE SCALE GENOMIC DNA]</scope>
    <source>
        <strain evidence="4 5">11-3469</strain>
        <strain evidence="3 6">11-3813</strain>
    </source>
</reference>
<feature type="domain" description="PPE" evidence="2">
    <location>
        <begin position="3"/>
        <end position="73"/>
    </location>
</feature>
<dbReference type="AlphaFoldDB" id="A0A1V3Y0W5"/>
<dbReference type="STRING" id="1768.B1T50_24545"/>
<sequence>MSFLALPPEVNSARMFSGIGSGPMLSAAAAWDGLAFELASAAAAFGSVTSGLANESWQGPAAAAMAGAAVPYAGDSGFLAFGLGNSGLLTPGAGNSGLLTPGAGNSGGLLAGFGNSGALNLGAGVSGLLDFGATNSGLLNFGTLLSGVKNLGIYTSGTEDIGYVPRALYVANLIFGALTSL</sequence>
<accession>A0A1V3Y0W5</accession>
<dbReference type="InterPro" id="IPR038332">
    <property type="entry name" value="PPE_sf"/>
</dbReference>
<proteinExistence type="inferred from homology"/>
<evidence type="ECO:0000313" key="3">
    <source>
        <dbReference type="EMBL" id="OOK82114.1"/>
    </source>
</evidence>
<dbReference type="EMBL" id="MVBM01000001">
    <property type="protein sequence ID" value="OOK82114.1"/>
    <property type="molecule type" value="Genomic_DNA"/>
</dbReference>
<comment type="similarity">
    <text evidence="1">Belongs to the mycobacterial PPE family.</text>
</comment>
<dbReference type="Proteomes" id="UP000188532">
    <property type="component" value="Unassembled WGS sequence"/>
</dbReference>
<evidence type="ECO:0000256" key="1">
    <source>
        <dbReference type="ARBA" id="ARBA00010652"/>
    </source>
</evidence>
<organism evidence="4 5">
    <name type="scientific">Mycobacterium kansasii</name>
    <dbReference type="NCBI Taxonomy" id="1768"/>
    <lineage>
        <taxon>Bacteria</taxon>
        <taxon>Bacillati</taxon>
        <taxon>Actinomycetota</taxon>
        <taxon>Actinomycetes</taxon>
        <taxon>Mycobacteriales</taxon>
        <taxon>Mycobacteriaceae</taxon>
        <taxon>Mycobacterium</taxon>
    </lineage>
</organism>
<evidence type="ECO:0000313" key="4">
    <source>
        <dbReference type="EMBL" id="OOK84656.1"/>
    </source>
</evidence>